<keyword evidence="4" id="KW-0675">Receptor</keyword>
<dbReference type="SUPFAM" id="SSF56935">
    <property type="entry name" value="Porins"/>
    <property type="match status" value="1"/>
</dbReference>
<reference evidence="4 5" key="1">
    <citation type="submission" date="2019-03" db="EMBL/GenBank/DDBJ databases">
        <title>Metabolic reconstructions from genomes of highly enriched 'Candidatus Accumulibacter' and 'Candidatus Competibacter' bioreactor populations.</title>
        <authorList>
            <person name="Annavajhala M.K."/>
            <person name="Welles L."/>
            <person name="Abbas B."/>
            <person name="Sorokin D."/>
            <person name="Park H."/>
            <person name="Van Loosdrecht M."/>
            <person name="Chandran K."/>
        </authorList>
    </citation>
    <scope>NUCLEOTIDE SEQUENCE [LARGE SCALE GENOMIC DNA]</scope>
    <source>
        <strain evidence="4 5">SBR_G</strain>
    </source>
</reference>
<gene>
    <name evidence="4" type="ORF">E4P82_20220</name>
</gene>
<evidence type="ECO:0000313" key="5">
    <source>
        <dbReference type="Proteomes" id="UP000760480"/>
    </source>
</evidence>
<keyword evidence="5" id="KW-1185">Reference proteome</keyword>
<organism evidence="4 5">
    <name type="scientific">Candidatus Competibacter phosphatis</name>
    <dbReference type="NCBI Taxonomy" id="221280"/>
    <lineage>
        <taxon>Bacteria</taxon>
        <taxon>Pseudomonadati</taxon>
        <taxon>Pseudomonadota</taxon>
        <taxon>Gammaproteobacteria</taxon>
        <taxon>Candidatus Competibacteraceae</taxon>
        <taxon>Candidatus Competibacter</taxon>
    </lineage>
</organism>
<evidence type="ECO:0000256" key="2">
    <source>
        <dbReference type="ARBA" id="ARBA00023136"/>
    </source>
</evidence>
<proteinExistence type="predicted"/>
<protein>
    <submittedName>
        <fullName evidence="4">TonB-dependent receptor</fullName>
    </submittedName>
</protein>
<keyword evidence="3" id="KW-0998">Cell outer membrane</keyword>
<comment type="subcellular location">
    <subcellularLocation>
        <location evidence="1">Cell outer membrane</location>
    </subcellularLocation>
</comment>
<dbReference type="EMBL" id="SPMZ01000086">
    <property type="protein sequence ID" value="NMQ21320.1"/>
    <property type="molecule type" value="Genomic_DNA"/>
</dbReference>
<evidence type="ECO:0000313" key="4">
    <source>
        <dbReference type="EMBL" id="NMQ21320.1"/>
    </source>
</evidence>
<dbReference type="Gene3D" id="2.40.170.20">
    <property type="entry name" value="TonB-dependent receptor, beta-barrel domain"/>
    <property type="match status" value="1"/>
</dbReference>
<dbReference type="Proteomes" id="UP000760480">
    <property type="component" value="Unassembled WGS sequence"/>
</dbReference>
<evidence type="ECO:0000256" key="1">
    <source>
        <dbReference type="ARBA" id="ARBA00004442"/>
    </source>
</evidence>
<name>A0ABX1TSJ0_9GAMM</name>
<keyword evidence="2" id="KW-0472">Membrane</keyword>
<accession>A0ABX1TSJ0</accession>
<dbReference type="InterPro" id="IPR036942">
    <property type="entry name" value="Beta-barrel_TonB_sf"/>
</dbReference>
<sequence length="158" mass="18607">MRKISIRFFLYWLPNPRWAVTAAWRYEGFKLQEGQYLRQLFFQAPVELKTTSIPLNIRYFDPSGFFAGLGVTYVNQDIRHLDQQSLAVLPTQSEDFVLVDAGLGYRLPKRWGIVALEARNLFDQQFQFQDYGFQILVDGVNPRFIPERTIFARFVLNF</sequence>
<evidence type="ECO:0000256" key="3">
    <source>
        <dbReference type="ARBA" id="ARBA00023237"/>
    </source>
</evidence>
<comment type="caution">
    <text evidence="4">The sequence shown here is derived from an EMBL/GenBank/DDBJ whole genome shotgun (WGS) entry which is preliminary data.</text>
</comment>